<name>L5LZ15_MYODS</name>
<protein>
    <submittedName>
        <fullName evidence="1">Uncharacterized protein</fullName>
    </submittedName>
</protein>
<evidence type="ECO:0000313" key="2">
    <source>
        <dbReference type="Proteomes" id="UP000010556"/>
    </source>
</evidence>
<dbReference type="AlphaFoldDB" id="L5LZ15"/>
<dbReference type="Proteomes" id="UP000010556">
    <property type="component" value="Unassembled WGS sequence"/>
</dbReference>
<keyword evidence="2" id="KW-1185">Reference proteome</keyword>
<gene>
    <name evidence="1" type="ORF">MDA_GLEAN10013428</name>
</gene>
<organism evidence="1 2">
    <name type="scientific">Myotis davidii</name>
    <name type="common">David's myotis</name>
    <dbReference type="NCBI Taxonomy" id="225400"/>
    <lineage>
        <taxon>Eukaryota</taxon>
        <taxon>Metazoa</taxon>
        <taxon>Chordata</taxon>
        <taxon>Craniata</taxon>
        <taxon>Vertebrata</taxon>
        <taxon>Euteleostomi</taxon>
        <taxon>Mammalia</taxon>
        <taxon>Eutheria</taxon>
        <taxon>Laurasiatheria</taxon>
        <taxon>Chiroptera</taxon>
        <taxon>Yangochiroptera</taxon>
        <taxon>Vespertilionidae</taxon>
        <taxon>Myotis</taxon>
    </lineage>
</organism>
<evidence type="ECO:0000313" key="1">
    <source>
        <dbReference type="EMBL" id="ELK31336.1"/>
    </source>
</evidence>
<reference evidence="2" key="1">
    <citation type="journal article" date="2013" name="Science">
        <title>Comparative analysis of bat genomes provides insight into the evolution of flight and immunity.</title>
        <authorList>
            <person name="Zhang G."/>
            <person name="Cowled C."/>
            <person name="Shi Z."/>
            <person name="Huang Z."/>
            <person name="Bishop-Lilly K.A."/>
            <person name="Fang X."/>
            <person name="Wynne J.W."/>
            <person name="Xiong Z."/>
            <person name="Baker M.L."/>
            <person name="Zhao W."/>
            <person name="Tachedjian M."/>
            <person name="Zhu Y."/>
            <person name="Zhou P."/>
            <person name="Jiang X."/>
            <person name="Ng J."/>
            <person name="Yang L."/>
            <person name="Wu L."/>
            <person name="Xiao J."/>
            <person name="Feng Y."/>
            <person name="Chen Y."/>
            <person name="Sun X."/>
            <person name="Zhang Y."/>
            <person name="Marsh G.A."/>
            <person name="Crameri G."/>
            <person name="Broder C.C."/>
            <person name="Frey K.G."/>
            <person name="Wang L.F."/>
            <person name="Wang J."/>
        </authorList>
    </citation>
    <scope>NUCLEOTIDE SEQUENCE [LARGE SCALE GENOMIC DNA]</scope>
</reference>
<accession>L5LZ15</accession>
<proteinExistence type="predicted"/>
<dbReference type="EMBL" id="KB106269">
    <property type="protein sequence ID" value="ELK31336.1"/>
    <property type="molecule type" value="Genomic_DNA"/>
</dbReference>
<sequence>MFGMLVEMHCAEIDFDICQGCGARLAGSNIRIATPSQAKAEVISFFGMPYLPDKSDTTAVLSFSLYQDGLSGHQYPGSTPGDDVAIDCSPHFWEGVVGEHACVSAAKVSIP</sequence>